<reference evidence="1 2" key="1">
    <citation type="submission" date="2018-01" db="EMBL/GenBank/DDBJ databases">
        <title>Whole genome analyses suggest that Burkholderia sensu lato contains two further novel genera in the rhizoxinica-symbiotica group Mycetohabitans gen. nov., and Trinickia gen. nov.: implications for the evolution of diazotrophy and nodulation in the Burkholderiaceae.</title>
        <authorList>
            <person name="Estrada-de los Santos P."/>
            <person name="Palmer M."/>
            <person name="Chavez-Ramirez B."/>
            <person name="Beukes C."/>
            <person name="Steenkamp E.T."/>
            <person name="Hirsch A.M."/>
            <person name="Manyaka P."/>
            <person name="Maluk M."/>
            <person name="Lafos M."/>
            <person name="Crook M."/>
            <person name="Gross E."/>
            <person name="Simon M.F."/>
            <person name="Bueno dos Reis Junior F."/>
            <person name="Poole P.S."/>
            <person name="Venter S.N."/>
            <person name="James E.K."/>
        </authorList>
    </citation>
    <scope>NUCLEOTIDE SEQUENCE [LARGE SCALE GENOMIC DNA]</scope>
    <source>
        <strain evidence="1 2">GP25-8</strain>
    </source>
</reference>
<dbReference type="RefSeq" id="WP_102609663.1">
    <property type="nucleotide sequence ID" value="NZ_CADIKD010000010.1"/>
</dbReference>
<name>A0A2N7W795_9BURK</name>
<keyword evidence="2" id="KW-1185">Reference proteome</keyword>
<dbReference type="AlphaFoldDB" id="A0A2N7W795"/>
<dbReference type="EMBL" id="PNYB01000007">
    <property type="protein sequence ID" value="PMS25275.1"/>
    <property type="molecule type" value="Genomic_DNA"/>
</dbReference>
<dbReference type="Proteomes" id="UP000235347">
    <property type="component" value="Unassembled WGS sequence"/>
</dbReference>
<protein>
    <recommendedName>
        <fullName evidence="3">Peptidase C39 domain-containing protein</fullName>
    </recommendedName>
</protein>
<evidence type="ECO:0000313" key="1">
    <source>
        <dbReference type="EMBL" id="PMS25275.1"/>
    </source>
</evidence>
<comment type="caution">
    <text evidence="1">The sequence shown here is derived from an EMBL/GenBank/DDBJ whole genome shotgun (WGS) entry which is preliminary data.</text>
</comment>
<sequence length="171" mass="18948">MPTITIPTTVESTPTTFTPAFQFVAQSDAFDDIWSCSAMISGKSIEQVREIAITKLRHPERGPYYYGETQIAALLAQLGFVATVYKPVSKISEVPDLALILIDFHEEMQMGRHILFHRARGSHSPGTTIEYALDPSLGCKPTDRIRTNFKNIAGHWIIGIHSMNAKASATK</sequence>
<accession>A0A2N7W795</accession>
<proteinExistence type="predicted"/>
<evidence type="ECO:0008006" key="3">
    <source>
        <dbReference type="Google" id="ProtNLM"/>
    </source>
</evidence>
<evidence type="ECO:0000313" key="2">
    <source>
        <dbReference type="Proteomes" id="UP000235347"/>
    </source>
</evidence>
<organism evidence="1 2">
    <name type="scientific">Trinickia soli</name>
    <dbReference type="NCBI Taxonomy" id="380675"/>
    <lineage>
        <taxon>Bacteria</taxon>
        <taxon>Pseudomonadati</taxon>
        <taxon>Pseudomonadota</taxon>
        <taxon>Betaproteobacteria</taxon>
        <taxon>Burkholderiales</taxon>
        <taxon>Burkholderiaceae</taxon>
        <taxon>Trinickia</taxon>
    </lineage>
</organism>
<gene>
    <name evidence="1" type="ORF">C0Z19_09995</name>
</gene>